<gene>
    <name evidence="3" type="primary">HaOG210602</name>
    <name evidence="3" type="ORF">B5X24_HaOG210602</name>
</gene>
<dbReference type="GO" id="GO:0005886">
    <property type="term" value="C:plasma membrane"/>
    <property type="evidence" value="ECO:0007669"/>
    <property type="project" value="TreeGrafter"/>
</dbReference>
<keyword evidence="2" id="KW-0449">Lipoprotein</keyword>
<dbReference type="PANTHER" id="PTHR23248:SF9">
    <property type="entry name" value="PHOSPHOLIPID SCRAMBLASE"/>
    <property type="match status" value="1"/>
</dbReference>
<evidence type="ECO:0000313" key="3">
    <source>
        <dbReference type="EMBL" id="PZC72761.1"/>
    </source>
</evidence>
<comment type="similarity">
    <text evidence="1 2">Belongs to the phospholipid scramblase family.</text>
</comment>
<evidence type="ECO:0000256" key="1">
    <source>
        <dbReference type="ARBA" id="ARBA00005350"/>
    </source>
</evidence>
<dbReference type="AlphaFoldDB" id="A0A2W1BEL3"/>
<dbReference type="Pfam" id="PF03803">
    <property type="entry name" value="Scramblase"/>
    <property type="match status" value="1"/>
</dbReference>
<evidence type="ECO:0000313" key="4">
    <source>
        <dbReference type="Proteomes" id="UP000249218"/>
    </source>
</evidence>
<dbReference type="GO" id="GO:0017128">
    <property type="term" value="F:phospholipid scramblase activity"/>
    <property type="evidence" value="ECO:0007669"/>
    <property type="project" value="InterPro"/>
</dbReference>
<comment type="function">
    <text evidence="2">May mediate accelerated ATP-independent bidirectional transbilayer migration of phospholipids upon binding calcium ions that results in a loss of phospholipid asymmetry in the plasma membrane.</text>
</comment>
<dbReference type="OrthoDB" id="191150at2759"/>
<dbReference type="InterPro" id="IPR005552">
    <property type="entry name" value="Scramblase"/>
</dbReference>
<dbReference type="EMBL" id="KZ150157">
    <property type="protein sequence ID" value="PZC72761.1"/>
    <property type="molecule type" value="Genomic_DNA"/>
</dbReference>
<dbReference type="InterPro" id="IPR025659">
    <property type="entry name" value="Tubby-like_C"/>
</dbReference>
<dbReference type="PANTHER" id="PTHR23248">
    <property type="entry name" value="PHOSPHOLIPID SCRAMBLASE-RELATED"/>
    <property type="match status" value="1"/>
</dbReference>
<dbReference type="Proteomes" id="UP000249218">
    <property type="component" value="Unassembled WGS sequence"/>
</dbReference>
<accession>A0A2W1BEL3</accession>
<proteinExistence type="inferred from homology"/>
<dbReference type="SUPFAM" id="SSF54518">
    <property type="entry name" value="Tubby C-terminal domain-like"/>
    <property type="match status" value="1"/>
</dbReference>
<keyword evidence="2" id="KW-0106">Calcium</keyword>
<protein>
    <recommendedName>
        <fullName evidence="2">Phospholipid scramblase</fullName>
    </recommendedName>
</protein>
<keyword evidence="2" id="KW-0564">Palmitate</keyword>
<evidence type="ECO:0000256" key="2">
    <source>
        <dbReference type="RuleBase" id="RU363116"/>
    </source>
</evidence>
<keyword evidence="4" id="KW-1185">Reference proteome</keyword>
<organism evidence="3 4">
    <name type="scientific">Helicoverpa armigera</name>
    <name type="common">Cotton bollworm</name>
    <name type="synonym">Heliothis armigera</name>
    <dbReference type="NCBI Taxonomy" id="29058"/>
    <lineage>
        <taxon>Eukaryota</taxon>
        <taxon>Metazoa</taxon>
        <taxon>Ecdysozoa</taxon>
        <taxon>Arthropoda</taxon>
        <taxon>Hexapoda</taxon>
        <taxon>Insecta</taxon>
        <taxon>Pterygota</taxon>
        <taxon>Neoptera</taxon>
        <taxon>Endopterygota</taxon>
        <taxon>Lepidoptera</taxon>
        <taxon>Glossata</taxon>
        <taxon>Ditrysia</taxon>
        <taxon>Noctuoidea</taxon>
        <taxon>Noctuidae</taxon>
        <taxon>Heliothinae</taxon>
        <taxon>Helicoverpa</taxon>
    </lineage>
</organism>
<sequence length="217" mass="24000">MATFATPQDMLVADNTGGECDTGSASVPSVQRLIGLDTVKVHQKSSSFSGNKYTVLSGGDVLLSLKEDGHAFTFLSKAKSRRFRMDGLDNMGRRVLVLHRPAVLLCSDSKLMLYMDGNLVSIIHEEITFMKAVFLIQDANGSTVLRVKGGYSPYNFQLQTPCKREIGKIQKQFGGFWRGVFTCLSDYVISFPMDLDVRFKMAAVAACILIDYTYHDG</sequence>
<comment type="cofactor">
    <cofactor evidence="2">
        <name>Ca(2+)</name>
        <dbReference type="ChEBI" id="CHEBI:29108"/>
    </cofactor>
</comment>
<reference evidence="3 4" key="1">
    <citation type="journal article" date="2017" name="BMC Biol.">
        <title>Genomic innovations, transcriptional plasticity and gene loss underlying the evolution and divergence of two highly polyphagous and invasive Helicoverpa pest species.</title>
        <authorList>
            <person name="Pearce S.L."/>
            <person name="Clarke D.F."/>
            <person name="East P.D."/>
            <person name="Elfekih S."/>
            <person name="Gordon K.H."/>
            <person name="Jermiin L.S."/>
            <person name="McGaughran A."/>
            <person name="Oakeshott J.G."/>
            <person name="Papanikolaou A."/>
            <person name="Perera O.P."/>
            <person name="Rane R.V."/>
            <person name="Richards S."/>
            <person name="Tay W.T."/>
            <person name="Walsh T.K."/>
            <person name="Anderson A."/>
            <person name="Anderson C.J."/>
            <person name="Asgari S."/>
            <person name="Board P.G."/>
            <person name="Bretschneider A."/>
            <person name="Campbell P.M."/>
            <person name="Chertemps T."/>
            <person name="Christeller J.T."/>
            <person name="Coppin C.W."/>
            <person name="Downes S.J."/>
            <person name="Duan G."/>
            <person name="Farnsworth C.A."/>
            <person name="Good R.T."/>
            <person name="Han L.B."/>
            <person name="Han Y.C."/>
            <person name="Hatje K."/>
            <person name="Horne I."/>
            <person name="Huang Y.P."/>
            <person name="Hughes D.S."/>
            <person name="Jacquin-Joly E."/>
            <person name="James W."/>
            <person name="Jhangiani S."/>
            <person name="Kollmar M."/>
            <person name="Kuwar S.S."/>
            <person name="Li S."/>
            <person name="Liu N.Y."/>
            <person name="Maibeche M.T."/>
            <person name="Miller J.R."/>
            <person name="Montagne N."/>
            <person name="Perry T."/>
            <person name="Qu J."/>
            <person name="Song S.V."/>
            <person name="Sutton G.G."/>
            <person name="Vogel H."/>
            <person name="Walenz B.P."/>
            <person name="Xu W."/>
            <person name="Zhang H.J."/>
            <person name="Zou Z."/>
            <person name="Batterham P."/>
            <person name="Edwards O.R."/>
            <person name="Feyereisen R."/>
            <person name="Gibbs R.A."/>
            <person name="Heckel D.G."/>
            <person name="McGrath A."/>
            <person name="Robin C."/>
            <person name="Scherer S.E."/>
            <person name="Worley K.C."/>
            <person name="Wu Y.D."/>
        </authorList>
    </citation>
    <scope>NUCLEOTIDE SEQUENCE [LARGE SCALE GENOMIC DNA]</scope>
    <source>
        <strain evidence="3">Harm_GR_Male_#8</strain>
        <tissue evidence="3">Whole organism</tissue>
    </source>
</reference>
<name>A0A2W1BEL3_HELAM</name>